<name>A0ABT7B6M1_9CYAN</name>
<dbReference type="Proteomes" id="UP001235849">
    <property type="component" value="Unassembled WGS sequence"/>
</dbReference>
<gene>
    <name evidence="1" type="ORF">PMG25_09225</name>
</gene>
<evidence type="ECO:0000313" key="2">
    <source>
        <dbReference type="Proteomes" id="UP001235849"/>
    </source>
</evidence>
<keyword evidence="2" id="KW-1185">Reference proteome</keyword>
<organism evidence="1 2">
    <name type="scientific">Roseofilum capinflatum BLCC-M114</name>
    <dbReference type="NCBI Taxonomy" id="3022440"/>
    <lineage>
        <taxon>Bacteria</taxon>
        <taxon>Bacillati</taxon>
        <taxon>Cyanobacteriota</taxon>
        <taxon>Cyanophyceae</taxon>
        <taxon>Desertifilales</taxon>
        <taxon>Desertifilaceae</taxon>
        <taxon>Roseofilum</taxon>
        <taxon>Roseofilum capinflatum</taxon>
    </lineage>
</organism>
<dbReference type="EMBL" id="JAQOSO010000051">
    <property type="protein sequence ID" value="MDJ1174274.1"/>
    <property type="molecule type" value="Genomic_DNA"/>
</dbReference>
<sequence length="61" mass="7239">MSKIRLYLDEDALQDSQVNTHNPETRFLQETGFLIPLERSPSKWVRWALPTLLLLLMGWRN</sequence>
<dbReference type="RefSeq" id="WP_283766605.1">
    <property type="nucleotide sequence ID" value="NZ_JAQOSO010000051.1"/>
</dbReference>
<comment type="caution">
    <text evidence="1">The sequence shown here is derived from an EMBL/GenBank/DDBJ whole genome shotgun (WGS) entry which is preliminary data.</text>
</comment>
<proteinExistence type="predicted"/>
<accession>A0ABT7B6M1</accession>
<evidence type="ECO:0000313" key="1">
    <source>
        <dbReference type="EMBL" id="MDJ1174274.1"/>
    </source>
</evidence>
<reference evidence="1 2" key="1">
    <citation type="submission" date="2023-01" db="EMBL/GenBank/DDBJ databases">
        <title>Novel diversity within Roseofilum (Cyanobacteria; Desertifilaceae) from marine benthic mats with descriptions of four novel species.</title>
        <authorList>
            <person name="Wang Y."/>
            <person name="Berthold D.E."/>
            <person name="Hu J."/>
            <person name="Lefler F.W."/>
            <person name="Laughinghouse H.D. IV."/>
        </authorList>
    </citation>
    <scope>NUCLEOTIDE SEQUENCE [LARGE SCALE GENOMIC DNA]</scope>
    <source>
        <strain evidence="1 2">BLCC-M114</strain>
    </source>
</reference>
<protein>
    <submittedName>
        <fullName evidence="1">Uncharacterized protein</fullName>
    </submittedName>
</protein>